<proteinExistence type="predicted"/>
<evidence type="ECO:0000313" key="1">
    <source>
        <dbReference type="EMBL" id="KTC80684.1"/>
    </source>
</evidence>
<evidence type="ECO:0000313" key="2">
    <source>
        <dbReference type="Proteomes" id="UP000054921"/>
    </source>
</evidence>
<sequence length="217" mass="25179">MVKFYKFKEIEIYSPKYRQQLRKALETTMSVCIASTSALVINPLTAKIRTARAAQYNENSLLAVHGIGEIRTFLLKVSKYREDKQINFLDARAPIKYLISTWKTGNCEHQAFYLAALLRQQNIPALIYDIEDIKHTVVITKEFLLDPWIGDMFALTDIDFLGDFYNSTLNMNASWLNLLLSNQNFFFHERLNKETLKQYFAPQNEENVLKAGCCVLF</sequence>
<accession>A0A0W0SAQ7</accession>
<organism evidence="1 2">
    <name type="scientific">Legionella cherrii</name>
    <dbReference type="NCBI Taxonomy" id="28084"/>
    <lineage>
        <taxon>Bacteria</taxon>
        <taxon>Pseudomonadati</taxon>
        <taxon>Pseudomonadota</taxon>
        <taxon>Gammaproteobacteria</taxon>
        <taxon>Legionellales</taxon>
        <taxon>Legionellaceae</taxon>
        <taxon>Legionella</taxon>
    </lineage>
</organism>
<dbReference type="PATRIC" id="fig|28084.5.peg.2928"/>
<dbReference type="EMBL" id="LNXW01000013">
    <property type="protein sequence ID" value="KTC80684.1"/>
    <property type="molecule type" value="Genomic_DNA"/>
</dbReference>
<comment type="caution">
    <text evidence="1">The sequence shown here is derived from an EMBL/GenBank/DDBJ whole genome shotgun (WGS) entry which is preliminary data.</text>
</comment>
<dbReference type="Proteomes" id="UP000054921">
    <property type="component" value="Unassembled WGS sequence"/>
</dbReference>
<dbReference type="RefSeq" id="WP_058388081.1">
    <property type="nucleotide sequence ID" value="NZ_LNXW01000013.1"/>
</dbReference>
<name>A0A0W0SAQ7_9GAMM</name>
<dbReference type="OrthoDB" id="5645970at2"/>
<evidence type="ECO:0008006" key="3">
    <source>
        <dbReference type="Google" id="ProtNLM"/>
    </source>
</evidence>
<protein>
    <recommendedName>
        <fullName evidence="3">Transglutaminase-like domain-containing protein</fullName>
    </recommendedName>
</protein>
<reference evidence="1 2" key="1">
    <citation type="submission" date="2015-11" db="EMBL/GenBank/DDBJ databases">
        <title>Genomic analysis of 38 Legionella species identifies large and diverse effector repertoires.</title>
        <authorList>
            <person name="Burstein D."/>
            <person name="Amaro F."/>
            <person name="Zusman T."/>
            <person name="Lifshitz Z."/>
            <person name="Cohen O."/>
            <person name="Gilbert J.A."/>
            <person name="Pupko T."/>
            <person name="Shuman H.A."/>
            <person name="Segal G."/>
        </authorList>
    </citation>
    <scope>NUCLEOTIDE SEQUENCE [LARGE SCALE GENOMIC DNA]</scope>
    <source>
        <strain evidence="1 2">ORW</strain>
    </source>
</reference>
<gene>
    <name evidence="1" type="ORF">Lche_2704</name>
</gene>
<dbReference type="AlphaFoldDB" id="A0A0W0SAQ7"/>